<keyword evidence="12" id="KW-0804">Transcription</keyword>
<keyword evidence="10" id="KW-0460">Magnesium</keyword>
<dbReference type="PANTHER" id="PTHR30313">
    <property type="entry name" value="DNA PRIMASE"/>
    <property type="match status" value="1"/>
</dbReference>
<evidence type="ECO:0000256" key="6">
    <source>
        <dbReference type="ARBA" id="ARBA00022705"/>
    </source>
</evidence>
<dbReference type="GO" id="GO:1990077">
    <property type="term" value="C:primosome complex"/>
    <property type="evidence" value="ECO:0007669"/>
    <property type="project" value="UniProtKB-KW"/>
</dbReference>
<evidence type="ECO:0000256" key="9">
    <source>
        <dbReference type="ARBA" id="ARBA00022833"/>
    </source>
</evidence>
<dbReference type="SUPFAM" id="SSF56731">
    <property type="entry name" value="DNA primase core"/>
    <property type="match status" value="1"/>
</dbReference>
<dbReference type="GO" id="GO:0003899">
    <property type="term" value="F:DNA-directed RNA polymerase activity"/>
    <property type="evidence" value="ECO:0007669"/>
    <property type="project" value="InterPro"/>
</dbReference>
<dbReference type="InterPro" id="IPR006171">
    <property type="entry name" value="TOPRIM_dom"/>
</dbReference>
<dbReference type="GO" id="GO:0006269">
    <property type="term" value="P:DNA replication, synthesis of primer"/>
    <property type="evidence" value="ECO:0007669"/>
    <property type="project" value="UniProtKB-KW"/>
</dbReference>
<dbReference type="GO" id="GO:0005737">
    <property type="term" value="C:cytoplasm"/>
    <property type="evidence" value="ECO:0007669"/>
    <property type="project" value="TreeGrafter"/>
</dbReference>
<dbReference type="Gene3D" id="3.90.980.10">
    <property type="entry name" value="DNA primase, catalytic core, N-terminal domain"/>
    <property type="match status" value="1"/>
</dbReference>
<evidence type="ECO:0000256" key="4">
    <source>
        <dbReference type="ARBA" id="ARBA00022679"/>
    </source>
</evidence>
<dbReference type="SMART" id="SM00493">
    <property type="entry name" value="TOPRIM"/>
    <property type="match status" value="1"/>
</dbReference>
<dbReference type="InterPro" id="IPR037068">
    <property type="entry name" value="DNA_primase_core_N_sf"/>
</dbReference>
<dbReference type="PATRIC" id="fig|1618353.3.peg.777"/>
<organism evidence="14 15">
    <name type="scientific">Candidatus Amesbacteria bacterium GW2011_GWA1_47_16</name>
    <dbReference type="NCBI Taxonomy" id="1618353"/>
    <lineage>
        <taxon>Bacteria</taxon>
        <taxon>Candidatus Amesiibacteriota</taxon>
    </lineage>
</organism>
<dbReference type="FunFam" id="3.90.580.10:FF:000001">
    <property type="entry name" value="DNA primase"/>
    <property type="match status" value="1"/>
</dbReference>
<keyword evidence="7" id="KW-0479">Metal-binding</keyword>
<keyword evidence="2" id="KW-0240">DNA-directed RNA polymerase</keyword>
<dbReference type="AlphaFoldDB" id="A0A0G1S1M8"/>
<keyword evidence="11" id="KW-0238">DNA-binding</keyword>
<dbReference type="GO" id="GO:0008270">
    <property type="term" value="F:zinc ion binding"/>
    <property type="evidence" value="ECO:0007669"/>
    <property type="project" value="UniProtKB-KW"/>
</dbReference>
<evidence type="ECO:0000256" key="5">
    <source>
        <dbReference type="ARBA" id="ARBA00022695"/>
    </source>
</evidence>
<dbReference type="GO" id="GO:0003677">
    <property type="term" value="F:DNA binding"/>
    <property type="evidence" value="ECO:0007669"/>
    <property type="project" value="UniProtKB-KW"/>
</dbReference>
<keyword evidence="4" id="KW-0808">Transferase</keyword>
<evidence type="ECO:0000313" key="14">
    <source>
        <dbReference type="EMBL" id="KKU63439.1"/>
    </source>
</evidence>
<evidence type="ECO:0000256" key="12">
    <source>
        <dbReference type="ARBA" id="ARBA00023163"/>
    </source>
</evidence>
<reference evidence="14 15" key="1">
    <citation type="journal article" date="2015" name="Nature">
        <title>rRNA introns, odd ribosomes, and small enigmatic genomes across a large radiation of phyla.</title>
        <authorList>
            <person name="Brown C.T."/>
            <person name="Hug L.A."/>
            <person name="Thomas B.C."/>
            <person name="Sharon I."/>
            <person name="Castelle C.J."/>
            <person name="Singh A."/>
            <person name="Wilkins M.J."/>
            <person name="Williams K.H."/>
            <person name="Banfield J.F."/>
        </authorList>
    </citation>
    <scope>NUCLEOTIDE SEQUENCE [LARGE SCALE GENOMIC DNA]</scope>
</reference>
<dbReference type="InterPro" id="IPR034151">
    <property type="entry name" value="TOPRIM_DnaG_bac"/>
</dbReference>
<name>A0A0G1S1M8_9BACT</name>
<dbReference type="NCBIfam" id="TIGR01391">
    <property type="entry name" value="dnaG"/>
    <property type="match status" value="1"/>
</dbReference>
<evidence type="ECO:0000313" key="15">
    <source>
        <dbReference type="Proteomes" id="UP000034364"/>
    </source>
</evidence>
<dbReference type="Proteomes" id="UP000034364">
    <property type="component" value="Unassembled WGS sequence"/>
</dbReference>
<dbReference type="Gene3D" id="3.40.1360.10">
    <property type="match status" value="1"/>
</dbReference>
<dbReference type="Gene3D" id="3.90.580.10">
    <property type="entry name" value="Zinc finger, CHC2-type domain"/>
    <property type="match status" value="1"/>
</dbReference>
<dbReference type="GO" id="GO:0000428">
    <property type="term" value="C:DNA-directed RNA polymerase complex"/>
    <property type="evidence" value="ECO:0007669"/>
    <property type="project" value="UniProtKB-KW"/>
</dbReference>
<feature type="domain" description="Toprim" evidence="13">
    <location>
        <begin position="261"/>
        <end position="342"/>
    </location>
</feature>
<evidence type="ECO:0000256" key="2">
    <source>
        <dbReference type="ARBA" id="ARBA00022478"/>
    </source>
</evidence>
<dbReference type="InterPro" id="IPR006295">
    <property type="entry name" value="DNA_primase_DnaG"/>
</dbReference>
<keyword evidence="6" id="KW-0235">DNA replication</keyword>
<sequence>MDQVEEIKGKTDIVELIQEYVPLKRAGRNYKGLCPFHGEKTPSFMVNPELQIFKCFGCGEGGDAYSFLQRIEGMEFGEALRNLADRVGVKLVSYRPSQQEELKDTLLQTNYLAGEYYHYVLTKHNLGIQAREYLKDRGVTNEAIEIFKLGFAPEGWDFLLSYLSGKKGFKEEDIERAGLAIKSQSDKETKKQSYYDRFRNRIMFPLNNPRGQTVGFSGRVMPGADEKAGGKYVNTPETEIYHKSGILYGYDLARSAIKAENTSVLVEGQMDVIGSWQAGVPNSVGVGGTALTDRQIELLKRVGETVIMALDADQAGDAAARKGIEAAGKTGLIVKVVDIRKGRKYKDPGEWATDDPDGWKEAVKKAVVVYDFYLDSAVSRHGLDVVGKTRIGRELFPNPKK</sequence>
<evidence type="ECO:0000256" key="3">
    <source>
        <dbReference type="ARBA" id="ARBA00022515"/>
    </source>
</evidence>
<evidence type="ECO:0000256" key="10">
    <source>
        <dbReference type="ARBA" id="ARBA00022842"/>
    </source>
</evidence>
<accession>A0A0G1S1M8</accession>
<dbReference type="PROSITE" id="PS50880">
    <property type="entry name" value="TOPRIM"/>
    <property type="match status" value="1"/>
</dbReference>
<dbReference type="SUPFAM" id="SSF57783">
    <property type="entry name" value="Zinc beta-ribbon"/>
    <property type="match status" value="1"/>
</dbReference>
<dbReference type="Pfam" id="PF08275">
    <property type="entry name" value="DNAG_N"/>
    <property type="match status" value="1"/>
</dbReference>
<dbReference type="InterPro" id="IPR013264">
    <property type="entry name" value="DNAG_N"/>
</dbReference>
<evidence type="ECO:0000256" key="8">
    <source>
        <dbReference type="ARBA" id="ARBA00022771"/>
    </source>
</evidence>
<dbReference type="SMART" id="SM00400">
    <property type="entry name" value="ZnF_CHCC"/>
    <property type="match status" value="1"/>
</dbReference>
<evidence type="ECO:0000259" key="13">
    <source>
        <dbReference type="PROSITE" id="PS50880"/>
    </source>
</evidence>
<proteinExistence type="predicted"/>
<dbReference type="PANTHER" id="PTHR30313:SF2">
    <property type="entry name" value="DNA PRIMASE"/>
    <property type="match status" value="1"/>
</dbReference>
<dbReference type="InterPro" id="IPR050219">
    <property type="entry name" value="DnaG_primase"/>
</dbReference>
<dbReference type="Pfam" id="PF13155">
    <property type="entry name" value="Toprim_2"/>
    <property type="match status" value="1"/>
</dbReference>
<evidence type="ECO:0000256" key="1">
    <source>
        <dbReference type="ARBA" id="ARBA00001947"/>
    </source>
</evidence>
<keyword evidence="8" id="KW-0863">Zinc-finger</keyword>
<gene>
    <name evidence="14" type="ORF">UX87_C0024G0008</name>
</gene>
<dbReference type="Pfam" id="PF01807">
    <property type="entry name" value="Zn_ribbon_DnaG"/>
    <property type="match status" value="1"/>
</dbReference>
<dbReference type="CDD" id="cd03364">
    <property type="entry name" value="TOPRIM_DnaG_primases"/>
    <property type="match status" value="1"/>
</dbReference>
<keyword evidence="9" id="KW-0862">Zinc</keyword>
<comment type="cofactor">
    <cofactor evidence="1">
        <name>Zn(2+)</name>
        <dbReference type="ChEBI" id="CHEBI:29105"/>
    </cofactor>
</comment>
<keyword evidence="3" id="KW-0639">Primosome</keyword>
<dbReference type="InterPro" id="IPR036977">
    <property type="entry name" value="DNA_primase_Znf_CHC2"/>
</dbReference>
<evidence type="ECO:0000256" key="7">
    <source>
        <dbReference type="ARBA" id="ARBA00022723"/>
    </source>
</evidence>
<comment type="caution">
    <text evidence="14">The sequence shown here is derived from an EMBL/GenBank/DDBJ whole genome shotgun (WGS) entry which is preliminary data.</text>
</comment>
<evidence type="ECO:0000256" key="11">
    <source>
        <dbReference type="ARBA" id="ARBA00023125"/>
    </source>
</evidence>
<dbReference type="InterPro" id="IPR002694">
    <property type="entry name" value="Znf_CHC2"/>
</dbReference>
<keyword evidence="5" id="KW-0548">Nucleotidyltransferase</keyword>
<dbReference type="EMBL" id="LCNV01000024">
    <property type="protein sequence ID" value="KKU63439.1"/>
    <property type="molecule type" value="Genomic_DNA"/>
</dbReference>
<protein>
    <submittedName>
        <fullName evidence="14">Primase protein</fullName>
    </submittedName>
</protein>